<feature type="compositionally biased region" description="Gly residues" evidence="9">
    <location>
        <begin position="406"/>
        <end position="423"/>
    </location>
</feature>
<gene>
    <name evidence="11" type="ORF">K452DRAFT_172908</name>
</gene>
<keyword evidence="3" id="KW-0808">Transferase</keyword>
<feature type="compositionally biased region" description="Gly residues" evidence="9">
    <location>
        <begin position="389"/>
        <end position="399"/>
    </location>
</feature>
<keyword evidence="7" id="KW-0862">Zinc</keyword>
<feature type="region of interest" description="Disordered" evidence="9">
    <location>
        <begin position="368"/>
        <end position="452"/>
    </location>
</feature>
<dbReference type="InterPro" id="IPR013083">
    <property type="entry name" value="Znf_RING/FYVE/PHD"/>
</dbReference>
<evidence type="ECO:0000256" key="1">
    <source>
        <dbReference type="ARBA" id="ARBA00000900"/>
    </source>
</evidence>
<feature type="compositionally biased region" description="Basic and acidic residues" evidence="9">
    <location>
        <begin position="140"/>
        <end position="165"/>
    </location>
</feature>
<evidence type="ECO:0000256" key="3">
    <source>
        <dbReference type="ARBA" id="ARBA00022679"/>
    </source>
</evidence>
<dbReference type="FunFam" id="3.30.40.10:FF:000127">
    <property type="entry name" value="E3 ubiquitin-protein ligase RNF181"/>
    <property type="match status" value="1"/>
</dbReference>
<dbReference type="PANTHER" id="PTHR45931:SF3">
    <property type="entry name" value="RING ZINC FINGER-CONTAINING PROTEIN"/>
    <property type="match status" value="1"/>
</dbReference>
<evidence type="ECO:0000256" key="6">
    <source>
        <dbReference type="ARBA" id="ARBA00022786"/>
    </source>
</evidence>
<accession>A0A6A6AU81</accession>
<proteinExistence type="predicted"/>
<dbReference type="GO" id="GO:0016567">
    <property type="term" value="P:protein ubiquitination"/>
    <property type="evidence" value="ECO:0007669"/>
    <property type="project" value="UniProtKB-ARBA"/>
</dbReference>
<dbReference type="AlphaFoldDB" id="A0A6A6AU81"/>
<keyword evidence="6" id="KW-0833">Ubl conjugation pathway</keyword>
<dbReference type="Gene3D" id="3.30.40.10">
    <property type="entry name" value="Zinc/RING finger domain, C3HC4 (zinc finger)"/>
    <property type="match status" value="1"/>
</dbReference>
<dbReference type="EC" id="2.3.2.27" evidence="2"/>
<evidence type="ECO:0000256" key="7">
    <source>
        <dbReference type="ARBA" id="ARBA00022833"/>
    </source>
</evidence>
<feature type="domain" description="RING-type" evidence="10">
    <location>
        <begin position="323"/>
        <end position="364"/>
    </location>
</feature>
<feature type="region of interest" description="Disordered" evidence="9">
    <location>
        <begin position="537"/>
        <end position="572"/>
    </location>
</feature>
<dbReference type="OrthoDB" id="8062037at2759"/>
<dbReference type="GO" id="GO:0008270">
    <property type="term" value="F:zinc ion binding"/>
    <property type="evidence" value="ECO:0007669"/>
    <property type="project" value="UniProtKB-KW"/>
</dbReference>
<evidence type="ECO:0000256" key="4">
    <source>
        <dbReference type="ARBA" id="ARBA00022723"/>
    </source>
</evidence>
<dbReference type="RefSeq" id="XP_033391280.1">
    <property type="nucleotide sequence ID" value="XM_033535819.1"/>
</dbReference>
<dbReference type="InterPro" id="IPR001841">
    <property type="entry name" value="Znf_RING"/>
</dbReference>
<reference evidence="11" key="1">
    <citation type="journal article" date="2020" name="Stud. Mycol.">
        <title>101 Dothideomycetes genomes: a test case for predicting lifestyles and emergence of pathogens.</title>
        <authorList>
            <person name="Haridas S."/>
            <person name="Albert R."/>
            <person name="Binder M."/>
            <person name="Bloem J."/>
            <person name="Labutti K."/>
            <person name="Salamov A."/>
            <person name="Andreopoulos B."/>
            <person name="Baker S."/>
            <person name="Barry K."/>
            <person name="Bills G."/>
            <person name="Bluhm B."/>
            <person name="Cannon C."/>
            <person name="Castanera R."/>
            <person name="Culley D."/>
            <person name="Daum C."/>
            <person name="Ezra D."/>
            <person name="Gonzalez J."/>
            <person name="Henrissat B."/>
            <person name="Kuo A."/>
            <person name="Liang C."/>
            <person name="Lipzen A."/>
            <person name="Lutzoni F."/>
            <person name="Magnuson J."/>
            <person name="Mondo S."/>
            <person name="Nolan M."/>
            <person name="Ohm R."/>
            <person name="Pangilinan J."/>
            <person name="Park H.-J."/>
            <person name="Ramirez L."/>
            <person name="Alfaro M."/>
            <person name="Sun H."/>
            <person name="Tritt A."/>
            <person name="Yoshinaga Y."/>
            <person name="Zwiers L.-H."/>
            <person name="Turgeon B."/>
            <person name="Goodwin S."/>
            <person name="Spatafora J."/>
            <person name="Crous P."/>
            <person name="Grigoriev I."/>
        </authorList>
    </citation>
    <scope>NUCLEOTIDE SEQUENCE</scope>
    <source>
        <strain evidence="11">CBS 121167</strain>
    </source>
</reference>
<dbReference type="GO" id="GO:0005634">
    <property type="term" value="C:nucleus"/>
    <property type="evidence" value="ECO:0007669"/>
    <property type="project" value="TreeGrafter"/>
</dbReference>
<evidence type="ECO:0000313" key="11">
    <source>
        <dbReference type="EMBL" id="KAF2135562.1"/>
    </source>
</evidence>
<dbReference type="PROSITE" id="PS50089">
    <property type="entry name" value="ZF_RING_2"/>
    <property type="match status" value="1"/>
</dbReference>
<comment type="catalytic activity">
    <reaction evidence="1">
        <text>S-ubiquitinyl-[E2 ubiquitin-conjugating enzyme]-L-cysteine + [acceptor protein]-L-lysine = [E2 ubiquitin-conjugating enzyme]-L-cysteine + N(6)-ubiquitinyl-[acceptor protein]-L-lysine.</text>
        <dbReference type="EC" id="2.3.2.27"/>
    </reaction>
</comment>
<dbReference type="GeneID" id="54293315"/>
<name>A0A6A6AU81_9PEZI</name>
<keyword evidence="12" id="KW-1185">Reference proteome</keyword>
<sequence>MADHQREMVFCHECENEWYRDEHGLACPDCRSEFIEIIEAEHDPRDDHLNNHDDELEDLTANPWTAPDPDESVPNMPAGFHLQRNGPNSYAITGTWSTTFGGPGNNPGGQPPANPLNPLLRNFTSMMQGITGATAPRSPPHGEQHEDQHQEGHTEPGAAREETRHGAGPRYTYTSTARLFPRDANSPGPHVPPTDDLHHVIAGILGGGAFGPPGFTHGEGPRYDDPFSPGGGGGGGMPRGNPLATLFASILNPQLAAHGDAVYTQEALDRVISQLMDQNATGNAPGPASAEAIAALPRKVVTRKMVGADAPEDWPEDQLKGECSICMDEVPIGETVTELPCSHWFHGACIEAWLKEHDTCPHCRKGIEKKEEGQGNGGPGNNGSPRPFGGSGSGAGGFGSPSPGAGPSGNDGGFDSGGFGSGSGNNDFQTGNMPNIPGGWQAATAPTPEMRPDLSPLARALILAIQNLEPAHRGDGGAQIAFVGPAQYAHYQNLHQPNYGADEDFILLRHIVRSRDLHQPQPRQRRRSSLRGWVAGGMGFGSSSGGDEFSNRERPGLGERIRRSLFGGASTT</sequence>
<dbReference type="Pfam" id="PF13639">
    <property type="entry name" value="zf-RING_2"/>
    <property type="match status" value="1"/>
</dbReference>
<evidence type="ECO:0000256" key="8">
    <source>
        <dbReference type="PROSITE-ProRule" id="PRU00175"/>
    </source>
</evidence>
<evidence type="ECO:0000256" key="9">
    <source>
        <dbReference type="SAM" id="MobiDB-lite"/>
    </source>
</evidence>
<evidence type="ECO:0000256" key="5">
    <source>
        <dbReference type="ARBA" id="ARBA00022771"/>
    </source>
</evidence>
<protein>
    <recommendedName>
        <fullName evidence="2">RING-type E3 ubiquitin transferase</fullName>
        <ecNumber evidence="2">2.3.2.27</ecNumber>
    </recommendedName>
</protein>
<keyword evidence="5 8" id="KW-0863">Zinc-finger</keyword>
<feature type="compositionally biased region" description="Basic and acidic residues" evidence="9">
    <location>
        <begin position="549"/>
        <end position="562"/>
    </location>
</feature>
<evidence type="ECO:0000313" key="12">
    <source>
        <dbReference type="Proteomes" id="UP000799438"/>
    </source>
</evidence>
<dbReference type="SUPFAM" id="SSF57850">
    <property type="entry name" value="RING/U-box"/>
    <property type="match status" value="1"/>
</dbReference>
<dbReference type="EMBL" id="ML995570">
    <property type="protein sequence ID" value="KAF2135562.1"/>
    <property type="molecule type" value="Genomic_DNA"/>
</dbReference>
<dbReference type="CDD" id="cd16454">
    <property type="entry name" value="RING-H2_PA-TM-RING"/>
    <property type="match status" value="1"/>
</dbReference>
<evidence type="ECO:0000259" key="10">
    <source>
        <dbReference type="PROSITE" id="PS50089"/>
    </source>
</evidence>
<organism evidence="11 12">
    <name type="scientific">Aplosporella prunicola CBS 121167</name>
    <dbReference type="NCBI Taxonomy" id="1176127"/>
    <lineage>
        <taxon>Eukaryota</taxon>
        <taxon>Fungi</taxon>
        <taxon>Dikarya</taxon>
        <taxon>Ascomycota</taxon>
        <taxon>Pezizomycotina</taxon>
        <taxon>Dothideomycetes</taxon>
        <taxon>Dothideomycetes incertae sedis</taxon>
        <taxon>Botryosphaeriales</taxon>
        <taxon>Aplosporellaceae</taxon>
        <taxon>Aplosporella</taxon>
    </lineage>
</organism>
<dbReference type="SMART" id="SM00184">
    <property type="entry name" value="RING"/>
    <property type="match status" value="1"/>
</dbReference>
<dbReference type="InterPro" id="IPR051834">
    <property type="entry name" value="RING_finger_E3_ligase"/>
</dbReference>
<dbReference type="GO" id="GO:0061630">
    <property type="term" value="F:ubiquitin protein ligase activity"/>
    <property type="evidence" value="ECO:0007669"/>
    <property type="project" value="UniProtKB-EC"/>
</dbReference>
<feature type="region of interest" description="Disordered" evidence="9">
    <location>
        <begin position="130"/>
        <end position="171"/>
    </location>
</feature>
<dbReference type="GO" id="GO:0006511">
    <property type="term" value="P:ubiquitin-dependent protein catabolic process"/>
    <property type="evidence" value="ECO:0007669"/>
    <property type="project" value="TreeGrafter"/>
</dbReference>
<dbReference type="Proteomes" id="UP000799438">
    <property type="component" value="Unassembled WGS sequence"/>
</dbReference>
<dbReference type="PANTHER" id="PTHR45931">
    <property type="entry name" value="SI:CH211-59O9.10"/>
    <property type="match status" value="1"/>
</dbReference>
<evidence type="ECO:0000256" key="2">
    <source>
        <dbReference type="ARBA" id="ARBA00012483"/>
    </source>
</evidence>
<keyword evidence="4" id="KW-0479">Metal-binding</keyword>